<protein>
    <submittedName>
        <fullName evidence="1">GTP pyrophosphokinase</fullName>
    </submittedName>
</protein>
<gene>
    <name evidence="1" type="ORF">ACFO6W_13065</name>
</gene>
<dbReference type="Gene3D" id="1.10.3210.10">
    <property type="entry name" value="Hypothetical protein af1432"/>
    <property type="match status" value="1"/>
</dbReference>
<dbReference type="RefSeq" id="WP_379997106.1">
    <property type="nucleotide sequence ID" value="NZ_JBHSGN010000077.1"/>
</dbReference>
<keyword evidence="2" id="KW-1185">Reference proteome</keyword>
<evidence type="ECO:0000313" key="1">
    <source>
        <dbReference type="EMBL" id="MFC4674628.1"/>
    </source>
</evidence>
<dbReference type="Proteomes" id="UP001596023">
    <property type="component" value="Unassembled WGS sequence"/>
</dbReference>
<accession>A0ABV9KXV7</accession>
<reference evidence="2" key="1">
    <citation type="journal article" date="2019" name="Int. J. Syst. Evol. Microbiol.">
        <title>The Global Catalogue of Microorganisms (GCM) 10K type strain sequencing project: providing services to taxonomists for standard genome sequencing and annotation.</title>
        <authorList>
            <consortium name="The Broad Institute Genomics Platform"/>
            <consortium name="The Broad Institute Genome Sequencing Center for Infectious Disease"/>
            <person name="Wu L."/>
            <person name="Ma J."/>
        </authorList>
    </citation>
    <scope>NUCLEOTIDE SEQUENCE [LARGE SCALE GENOMIC DNA]</scope>
    <source>
        <strain evidence="2">CCUG 66188</strain>
    </source>
</reference>
<sequence length="152" mass="17556">MDNILEKAIRIAVNTHYGQTDKGGEPYIFHALRVMNNVNTIEEKIVAILHDIMEDTDITADDLRAEDIPEALINQLLVLSYSPDTAYNAYIEQIAKFPIAATVKLADLKDNMDITRLREITDKDIQRLEKYHISYSFLMEKLNDNKFEPNER</sequence>
<evidence type="ECO:0000313" key="2">
    <source>
        <dbReference type="Proteomes" id="UP001596023"/>
    </source>
</evidence>
<proteinExistence type="predicted"/>
<dbReference type="SUPFAM" id="SSF109604">
    <property type="entry name" value="HD-domain/PDEase-like"/>
    <property type="match status" value="1"/>
</dbReference>
<organism evidence="1 2">
    <name type="scientific">Dysgonomonas termitidis</name>
    <dbReference type="NCBI Taxonomy" id="1516126"/>
    <lineage>
        <taxon>Bacteria</taxon>
        <taxon>Pseudomonadati</taxon>
        <taxon>Bacteroidota</taxon>
        <taxon>Bacteroidia</taxon>
        <taxon>Bacteroidales</taxon>
        <taxon>Dysgonomonadaceae</taxon>
        <taxon>Dysgonomonas</taxon>
    </lineage>
</organism>
<name>A0ABV9KXV7_9BACT</name>
<comment type="caution">
    <text evidence="1">The sequence shown here is derived from an EMBL/GenBank/DDBJ whole genome shotgun (WGS) entry which is preliminary data.</text>
</comment>
<dbReference type="EMBL" id="JBHSGN010000077">
    <property type="protein sequence ID" value="MFC4674628.1"/>
    <property type="molecule type" value="Genomic_DNA"/>
</dbReference>